<dbReference type="Proteomes" id="UP000261811">
    <property type="component" value="Unassembled WGS sequence"/>
</dbReference>
<dbReference type="AlphaFoldDB" id="A0A372JGU8"/>
<keyword evidence="2" id="KW-1185">Reference proteome</keyword>
<gene>
    <name evidence="1" type="ORF">DZF91_23505</name>
</gene>
<proteinExistence type="predicted"/>
<accession>A0A372JGU8</accession>
<evidence type="ECO:0000313" key="2">
    <source>
        <dbReference type="Proteomes" id="UP000261811"/>
    </source>
</evidence>
<name>A0A372JGU8_9ACTN</name>
<feature type="non-terminal residue" evidence="1">
    <location>
        <position position="38"/>
    </location>
</feature>
<sequence length="38" mass="3833">MRYPVVARPGAVAVVTGGARGIGRLLAERGARVAVGDL</sequence>
<reference evidence="1 2" key="1">
    <citation type="submission" date="2018-08" db="EMBL/GenBank/DDBJ databases">
        <title>Actinomadura jelena sp. nov., a novel Actinomycete isolated from soil in Chad.</title>
        <authorList>
            <person name="Shi L."/>
        </authorList>
    </citation>
    <scope>NUCLEOTIDE SEQUENCE [LARGE SCALE GENOMIC DNA]</scope>
    <source>
        <strain evidence="1 2">NEAU-G17</strain>
    </source>
</reference>
<dbReference type="InterPro" id="IPR036291">
    <property type="entry name" value="NAD(P)-bd_dom_sf"/>
</dbReference>
<dbReference type="Gene3D" id="3.40.50.720">
    <property type="entry name" value="NAD(P)-binding Rossmann-like Domain"/>
    <property type="match status" value="1"/>
</dbReference>
<dbReference type="EMBL" id="QURH01000487">
    <property type="protein sequence ID" value="RFU39231.1"/>
    <property type="molecule type" value="Genomic_DNA"/>
</dbReference>
<dbReference type="SUPFAM" id="SSF51735">
    <property type="entry name" value="NAD(P)-binding Rossmann-fold domains"/>
    <property type="match status" value="1"/>
</dbReference>
<organism evidence="1 2">
    <name type="scientific">Actinomadura logoneensis</name>
    <dbReference type="NCBI Taxonomy" id="2293572"/>
    <lineage>
        <taxon>Bacteria</taxon>
        <taxon>Bacillati</taxon>
        <taxon>Actinomycetota</taxon>
        <taxon>Actinomycetes</taxon>
        <taxon>Streptosporangiales</taxon>
        <taxon>Thermomonosporaceae</taxon>
        <taxon>Actinomadura</taxon>
    </lineage>
</organism>
<evidence type="ECO:0000313" key="1">
    <source>
        <dbReference type="EMBL" id="RFU39231.1"/>
    </source>
</evidence>
<protein>
    <submittedName>
        <fullName evidence="1">Short-chain dehydrogenase</fullName>
    </submittedName>
</protein>
<comment type="caution">
    <text evidence="1">The sequence shown here is derived from an EMBL/GenBank/DDBJ whole genome shotgun (WGS) entry which is preliminary data.</text>
</comment>